<name>A0ACA9QC87_9GLOM</name>
<accession>A0ACA9QC87</accession>
<keyword evidence="2" id="KW-1185">Reference proteome</keyword>
<proteinExistence type="predicted"/>
<organism evidence="1 2">
    <name type="scientific">Acaulospora colombiana</name>
    <dbReference type="NCBI Taxonomy" id="27376"/>
    <lineage>
        <taxon>Eukaryota</taxon>
        <taxon>Fungi</taxon>
        <taxon>Fungi incertae sedis</taxon>
        <taxon>Mucoromycota</taxon>
        <taxon>Glomeromycotina</taxon>
        <taxon>Glomeromycetes</taxon>
        <taxon>Diversisporales</taxon>
        <taxon>Acaulosporaceae</taxon>
        <taxon>Acaulospora</taxon>
    </lineage>
</organism>
<sequence>CVALQTWGCKEAIELIDKGIPGRYHDVSTHAGPQSFEQGGQRDEDEMELDDEAEVSPGNSLYDTADGLIKLWQGTDLRQGPGGQCRNFTCPPEVHERVSNWLMAQ</sequence>
<comment type="caution">
    <text evidence="1">The sequence shown here is derived from an EMBL/GenBank/DDBJ whole genome shotgun (WGS) entry which is preliminary data.</text>
</comment>
<dbReference type="Proteomes" id="UP000789525">
    <property type="component" value="Unassembled WGS sequence"/>
</dbReference>
<evidence type="ECO:0000313" key="2">
    <source>
        <dbReference type="Proteomes" id="UP000789525"/>
    </source>
</evidence>
<reference evidence="1" key="1">
    <citation type="submission" date="2021-06" db="EMBL/GenBank/DDBJ databases">
        <authorList>
            <person name="Kallberg Y."/>
            <person name="Tangrot J."/>
            <person name="Rosling A."/>
        </authorList>
    </citation>
    <scope>NUCLEOTIDE SEQUENCE</scope>
    <source>
        <strain evidence="1">CL356</strain>
    </source>
</reference>
<evidence type="ECO:0000313" key="1">
    <source>
        <dbReference type="EMBL" id="CAG8745263.1"/>
    </source>
</evidence>
<protein>
    <submittedName>
        <fullName evidence="1">1529_t:CDS:1</fullName>
    </submittedName>
</protein>
<dbReference type="EMBL" id="CAJVPT010050075">
    <property type="protein sequence ID" value="CAG8745263.1"/>
    <property type="molecule type" value="Genomic_DNA"/>
</dbReference>
<feature type="non-terminal residue" evidence="1">
    <location>
        <position position="1"/>
    </location>
</feature>
<gene>
    <name evidence="1" type="ORF">ACOLOM_LOCUS12399</name>
</gene>